<accession>H5X407</accession>
<evidence type="ECO:0000313" key="2">
    <source>
        <dbReference type="Proteomes" id="UP000004926"/>
    </source>
</evidence>
<dbReference type="Proteomes" id="UP000004926">
    <property type="component" value="Chromosome"/>
</dbReference>
<sequence length="198" mass="22263">MGEQLTAEPAPLTGQERFVGIDATVADFWRFAMSDLRTNTQRGYLAEYLVRRALGLGGIRREWDAWDVETGDGLRIEVKSSGRVQPWRSSPRSTRQPSWELKPTPAWDHETGAYVGGRRFHADVYVFAVHTNADPTTYDALDVNQWEFTIVSGEGLRSFPSGAKGRIRMTMRRVREAGGDPVPFPELAARIRQVARLG</sequence>
<dbReference type="OrthoDB" id="9803979at2"/>
<keyword evidence="2" id="KW-1185">Reference proteome</keyword>
<reference evidence="1 2" key="1">
    <citation type="journal article" date="2012" name="Stand. Genomic Sci.">
        <title>Genome sequence of the ocean sediment bacterium Saccharomonospora marina type strain (XMU15(T)).</title>
        <authorList>
            <person name="Klenk H.P."/>
            <person name="Lu M."/>
            <person name="Lucas S."/>
            <person name="Lapidus A."/>
            <person name="Copeland A."/>
            <person name="Pitluck S."/>
            <person name="Goodwin L.A."/>
            <person name="Han C."/>
            <person name="Tapia R."/>
            <person name="Brambilla E.M."/>
            <person name="Potter G."/>
            <person name="Land M."/>
            <person name="Ivanova N."/>
            <person name="Rohde M."/>
            <person name="Goker M."/>
            <person name="Detter J.C."/>
            <person name="Li W.J."/>
            <person name="Kyrpides N.C."/>
            <person name="Woyke T."/>
        </authorList>
    </citation>
    <scope>NUCLEOTIDE SEQUENCE [LARGE SCALE GENOMIC DNA]</scope>
    <source>
        <strain evidence="1 2">XMU15</strain>
    </source>
</reference>
<protein>
    <submittedName>
        <fullName evidence="1">Uncharacterized protein</fullName>
    </submittedName>
</protein>
<evidence type="ECO:0000313" key="1">
    <source>
        <dbReference type="EMBL" id="EHR53278.1"/>
    </source>
</evidence>
<dbReference type="eggNOG" id="ENOG5031AQA">
    <property type="taxonomic scope" value="Bacteria"/>
</dbReference>
<dbReference type="RefSeq" id="WP_009156654.1">
    <property type="nucleotide sequence ID" value="NZ_CM001439.1"/>
</dbReference>
<dbReference type="AlphaFoldDB" id="H5X407"/>
<proteinExistence type="predicted"/>
<dbReference type="EMBL" id="CM001439">
    <property type="protein sequence ID" value="EHR53278.1"/>
    <property type="molecule type" value="Genomic_DNA"/>
</dbReference>
<gene>
    <name evidence="1" type="ORF">SacmaDRAFT_5111</name>
</gene>
<dbReference type="HOGENOM" id="CLU_105076_0_0_11"/>
<organism evidence="1 2">
    <name type="scientific">Saccharomonospora marina XMU15</name>
    <dbReference type="NCBI Taxonomy" id="882083"/>
    <lineage>
        <taxon>Bacteria</taxon>
        <taxon>Bacillati</taxon>
        <taxon>Actinomycetota</taxon>
        <taxon>Actinomycetes</taxon>
        <taxon>Pseudonocardiales</taxon>
        <taxon>Pseudonocardiaceae</taxon>
        <taxon>Saccharomonospora</taxon>
    </lineage>
</organism>
<name>H5X407_9PSEU</name>